<dbReference type="InterPro" id="IPR019559">
    <property type="entry name" value="Cullin_neddylation_domain"/>
</dbReference>
<dbReference type="InterPro" id="IPR059120">
    <property type="entry name" value="Cullin-like_AB"/>
</dbReference>
<dbReference type="InterPro" id="IPR036317">
    <property type="entry name" value="Cullin_homology_sf"/>
</dbReference>
<dbReference type="PANTHER" id="PTHR11932">
    <property type="entry name" value="CULLIN"/>
    <property type="match status" value="1"/>
</dbReference>
<dbReference type="Pfam" id="PF10557">
    <property type="entry name" value="Cullin_Nedd8"/>
    <property type="match status" value="1"/>
</dbReference>
<comment type="similarity">
    <text evidence="1">Belongs to the cullin family.</text>
</comment>
<dbReference type="InterPro" id="IPR045093">
    <property type="entry name" value="Cullin"/>
</dbReference>
<sequence length="249" mass="29141">IGKFYSSQFDGRKLLWCYKFCSGEITSHYTKKSYMFAVSTYQMAILMLFNETDTYTVKQIGELTNIEEVMLVPHLETLLKTRILKVITDDVPKAAESSSINESSTIADDEEVEKTEQKRKVHSQASEPAKDLPPITMDTKLTLCMEYYNDRFYVNLNLPVRRIINKEEEKKREGRIESDHRMAIQCHITRLMKTRKRMTHQDLMKEILEQSSTKFHFSTTQIKLSIGTLIERGIIRRDPDDMTIFEYIA</sequence>
<evidence type="ECO:0000313" key="4">
    <source>
        <dbReference type="EMBL" id="VUZ41072.1"/>
    </source>
</evidence>
<reference evidence="4 5" key="1">
    <citation type="submission" date="2019-07" db="EMBL/GenBank/DDBJ databases">
        <authorList>
            <person name="Jastrzebski P J."/>
            <person name="Paukszto L."/>
            <person name="Jastrzebski P J."/>
        </authorList>
    </citation>
    <scope>NUCLEOTIDE SEQUENCE [LARGE SCALE GENOMIC DNA]</scope>
    <source>
        <strain evidence="4 5">WMS-il1</strain>
    </source>
</reference>
<keyword evidence="5" id="KW-1185">Reference proteome</keyword>
<dbReference type="AlphaFoldDB" id="A0A564Y1B7"/>
<dbReference type="Gene3D" id="3.30.230.130">
    <property type="entry name" value="Cullin, Chain C, Domain 2"/>
    <property type="match status" value="1"/>
</dbReference>
<proteinExistence type="inferred from homology"/>
<evidence type="ECO:0000256" key="2">
    <source>
        <dbReference type="SAM" id="MobiDB-lite"/>
    </source>
</evidence>
<dbReference type="InterPro" id="IPR036388">
    <property type="entry name" value="WH-like_DNA-bd_sf"/>
</dbReference>
<evidence type="ECO:0000256" key="1">
    <source>
        <dbReference type="PROSITE-ProRule" id="PRU00330"/>
    </source>
</evidence>
<dbReference type="EMBL" id="CABIJS010000044">
    <property type="protein sequence ID" value="VUZ41072.1"/>
    <property type="molecule type" value="Genomic_DNA"/>
</dbReference>
<dbReference type="Proteomes" id="UP000321570">
    <property type="component" value="Unassembled WGS sequence"/>
</dbReference>
<dbReference type="Gene3D" id="1.10.10.10">
    <property type="entry name" value="Winged helix-like DNA-binding domain superfamily/Winged helix DNA-binding domain"/>
    <property type="match status" value="1"/>
</dbReference>
<feature type="domain" description="Cullin family profile" evidence="3">
    <location>
        <begin position="1"/>
        <end position="79"/>
    </location>
</feature>
<evidence type="ECO:0000313" key="5">
    <source>
        <dbReference type="Proteomes" id="UP000321570"/>
    </source>
</evidence>
<dbReference type="InterPro" id="IPR016158">
    <property type="entry name" value="Cullin_homology"/>
</dbReference>
<dbReference type="GO" id="GO:0031625">
    <property type="term" value="F:ubiquitin protein ligase binding"/>
    <property type="evidence" value="ECO:0007669"/>
    <property type="project" value="InterPro"/>
</dbReference>
<dbReference type="SUPFAM" id="SSF46785">
    <property type="entry name" value="Winged helix' DNA-binding domain"/>
    <property type="match status" value="1"/>
</dbReference>
<feature type="region of interest" description="Disordered" evidence="2">
    <location>
        <begin position="98"/>
        <end position="132"/>
    </location>
</feature>
<feature type="non-terminal residue" evidence="4">
    <location>
        <position position="1"/>
    </location>
</feature>
<dbReference type="PROSITE" id="PS50069">
    <property type="entry name" value="CULLIN_2"/>
    <property type="match status" value="1"/>
</dbReference>
<organism evidence="4 5">
    <name type="scientific">Hymenolepis diminuta</name>
    <name type="common">Rat tapeworm</name>
    <dbReference type="NCBI Taxonomy" id="6216"/>
    <lineage>
        <taxon>Eukaryota</taxon>
        <taxon>Metazoa</taxon>
        <taxon>Spiralia</taxon>
        <taxon>Lophotrochozoa</taxon>
        <taxon>Platyhelminthes</taxon>
        <taxon>Cestoda</taxon>
        <taxon>Eucestoda</taxon>
        <taxon>Cyclophyllidea</taxon>
        <taxon>Hymenolepididae</taxon>
        <taxon>Hymenolepis</taxon>
    </lineage>
</organism>
<accession>A0A564Y1B7</accession>
<dbReference type="GO" id="GO:0006511">
    <property type="term" value="P:ubiquitin-dependent protein catabolic process"/>
    <property type="evidence" value="ECO:0007669"/>
    <property type="project" value="InterPro"/>
</dbReference>
<dbReference type="Pfam" id="PF26557">
    <property type="entry name" value="Cullin_AB"/>
    <property type="match status" value="1"/>
</dbReference>
<dbReference type="InterPro" id="IPR036390">
    <property type="entry name" value="WH_DNA-bd_sf"/>
</dbReference>
<dbReference type="SMART" id="SM00884">
    <property type="entry name" value="Cullin_Nedd8"/>
    <property type="match status" value="1"/>
</dbReference>
<name>A0A564Y1B7_HYMDI</name>
<gene>
    <name evidence="4" type="ORF">WMSIL1_LOCUS1982</name>
</gene>
<protein>
    <recommendedName>
        <fullName evidence="3">Cullin family profile domain-containing protein</fullName>
    </recommendedName>
</protein>
<evidence type="ECO:0000259" key="3">
    <source>
        <dbReference type="PROSITE" id="PS50069"/>
    </source>
</evidence>
<dbReference type="SUPFAM" id="SSF75632">
    <property type="entry name" value="Cullin homology domain"/>
    <property type="match status" value="1"/>
</dbReference>